<sequence>MRNIVKLINGFLLGAHLCLSATIKVEVGVGENPLTFSPDNVVAAEGDIIQFVFDGSPGQHSVVQSDFENPCQPLDGGFNSGFVDVAAGFSGPFQVYELQVKNASAPIWFYCAQITPEPHCPGGMSGVINQGSGGNTIDDYQIAARNLESFPAQTPSLGPTGGVGAVGLAAPTVSGAVPPPSSTSSTSTSGSSTSSTSSTSSQSTSSTSGTTSSSSSSTTTSSSSGTNTVPTLTSTQTTSTHSPTQTSAGRKSVSYPNGQTLLVIGILAVVSF</sequence>
<keyword evidence="2" id="KW-0732">Signal</keyword>
<feature type="chain" id="PRO_5007872304" description="Cupredoxin" evidence="2">
    <location>
        <begin position="21"/>
        <end position="272"/>
    </location>
</feature>
<gene>
    <name evidence="3" type="ORF">SISSUDRAFT_716842</name>
</gene>
<proteinExistence type="predicted"/>
<evidence type="ECO:0000313" key="3">
    <source>
        <dbReference type="EMBL" id="KZT38788.1"/>
    </source>
</evidence>
<name>A0A166DQF0_9AGAM</name>
<dbReference type="AlphaFoldDB" id="A0A166DQF0"/>
<dbReference type="Proteomes" id="UP000076798">
    <property type="component" value="Unassembled WGS sequence"/>
</dbReference>
<evidence type="ECO:0008006" key="5">
    <source>
        <dbReference type="Google" id="ProtNLM"/>
    </source>
</evidence>
<evidence type="ECO:0000256" key="1">
    <source>
        <dbReference type="SAM" id="MobiDB-lite"/>
    </source>
</evidence>
<organism evidence="3 4">
    <name type="scientific">Sistotremastrum suecicum HHB10207 ss-3</name>
    <dbReference type="NCBI Taxonomy" id="1314776"/>
    <lineage>
        <taxon>Eukaryota</taxon>
        <taxon>Fungi</taxon>
        <taxon>Dikarya</taxon>
        <taxon>Basidiomycota</taxon>
        <taxon>Agaricomycotina</taxon>
        <taxon>Agaricomycetes</taxon>
        <taxon>Sistotremastrales</taxon>
        <taxon>Sistotremastraceae</taxon>
        <taxon>Sistotremastrum</taxon>
    </lineage>
</organism>
<dbReference type="InterPro" id="IPR052953">
    <property type="entry name" value="Ser-rich/MCO-related"/>
</dbReference>
<protein>
    <recommendedName>
        <fullName evidence="5">Cupredoxin</fullName>
    </recommendedName>
</protein>
<dbReference type="Gene3D" id="2.60.40.420">
    <property type="entry name" value="Cupredoxins - blue copper proteins"/>
    <property type="match status" value="1"/>
</dbReference>
<dbReference type="InterPro" id="IPR008972">
    <property type="entry name" value="Cupredoxin"/>
</dbReference>
<dbReference type="EMBL" id="KV428057">
    <property type="protein sequence ID" value="KZT38788.1"/>
    <property type="molecule type" value="Genomic_DNA"/>
</dbReference>
<keyword evidence="4" id="KW-1185">Reference proteome</keyword>
<evidence type="ECO:0000313" key="4">
    <source>
        <dbReference type="Proteomes" id="UP000076798"/>
    </source>
</evidence>
<dbReference type="STRING" id="1314776.A0A166DQF0"/>
<accession>A0A166DQF0</accession>
<feature type="region of interest" description="Disordered" evidence="1">
    <location>
        <begin position="174"/>
        <end position="254"/>
    </location>
</feature>
<reference evidence="3 4" key="1">
    <citation type="journal article" date="2016" name="Mol. Biol. Evol.">
        <title>Comparative Genomics of Early-Diverging Mushroom-Forming Fungi Provides Insights into the Origins of Lignocellulose Decay Capabilities.</title>
        <authorList>
            <person name="Nagy L.G."/>
            <person name="Riley R."/>
            <person name="Tritt A."/>
            <person name="Adam C."/>
            <person name="Daum C."/>
            <person name="Floudas D."/>
            <person name="Sun H."/>
            <person name="Yadav J.S."/>
            <person name="Pangilinan J."/>
            <person name="Larsson K.H."/>
            <person name="Matsuura K."/>
            <person name="Barry K."/>
            <person name="Labutti K."/>
            <person name="Kuo R."/>
            <person name="Ohm R.A."/>
            <person name="Bhattacharya S.S."/>
            <person name="Shirouzu T."/>
            <person name="Yoshinaga Y."/>
            <person name="Martin F.M."/>
            <person name="Grigoriev I.V."/>
            <person name="Hibbett D.S."/>
        </authorList>
    </citation>
    <scope>NUCLEOTIDE SEQUENCE [LARGE SCALE GENOMIC DNA]</scope>
    <source>
        <strain evidence="3 4">HHB10207 ss-3</strain>
    </source>
</reference>
<dbReference type="CDD" id="cd00920">
    <property type="entry name" value="Cupredoxin"/>
    <property type="match status" value="1"/>
</dbReference>
<dbReference type="OrthoDB" id="2331100at2759"/>
<evidence type="ECO:0000256" key="2">
    <source>
        <dbReference type="SAM" id="SignalP"/>
    </source>
</evidence>
<dbReference type="SUPFAM" id="SSF49503">
    <property type="entry name" value="Cupredoxins"/>
    <property type="match status" value="1"/>
</dbReference>
<dbReference type="PANTHER" id="PTHR34883:SF15">
    <property type="entry name" value="EXTRACELLULAR SERINE-RICH PROTEIN"/>
    <property type="match status" value="1"/>
</dbReference>
<dbReference type="PANTHER" id="PTHR34883">
    <property type="entry name" value="SERINE-RICH PROTEIN, PUTATIVE-RELATED-RELATED"/>
    <property type="match status" value="1"/>
</dbReference>
<feature type="signal peptide" evidence="2">
    <location>
        <begin position="1"/>
        <end position="20"/>
    </location>
</feature>
<feature type="compositionally biased region" description="Low complexity" evidence="1">
    <location>
        <begin position="182"/>
        <end position="247"/>
    </location>
</feature>